<dbReference type="PANTHER" id="PTHR34605:SF3">
    <property type="entry name" value="P CELL-TYPE AGGLUTINATION PROTEIN MAP4-LIKE-RELATED"/>
    <property type="match status" value="1"/>
</dbReference>
<name>A0A0L0W2G1_9BASI</name>
<dbReference type="Proteomes" id="UP000054564">
    <property type="component" value="Unassembled WGS sequence"/>
</dbReference>
<dbReference type="STRING" id="1165861.A0A0L0W2G1"/>
<reference evidence="2" key="1">
    <citation type="submission" date="2014-03" db="EMBL/GenBank/DDBJ databases">
        <title>The Genome Sequence of Puccinia striiformis f. sp. tritici PST-78.</title>
        <authorList>
            <consortium name="The Broad Institute Genome Sequencing Platform"/>
            <person name="Cuomo C."/>
            <person name="Hulbert S."/>
            <person name="Chen X."/>
            <person name="Walker B."/>
            <person name="Young S.K."/>
            <person name="Zeng Q."/>
            <person name="Gargeya S."/>
            <person name="Fitzgerald M."/>
            <person name="Haas B."/>
            <person name="Abouelleil A."/>
            <person name="Alvarado L."/>
            <person name="Arachchi H.M."/>
            <person name="Berlin A.M."/>
            <person name="Chapman S.B."/>
            <person name="Goldberg J."/>
            <person name="Griggs A."/>
            <person name="Gujja S."/>
            <person name="Hansen M."/>
            <person name="Howarth C."/>
            <person name="Imamovic A."/>
            <person name="Larimer J."/>
            <person name="McCowan C."/>
            <person name="Montmayeur A."/>
            <person name="Murphy C."/>
            <person name="Neiman D."/>
            <person name="Pearson M."/>
            <person name="Priest M."/>
            <person name="Roberts A."/>
            <person name="Saif S."/>
            <person name="Shea T."/>
            <person name="Sisk P."/>
            <person name="Sykes S."/>
            <person name="Wortman J."/>
            <person name="Nusbaum C."/>
            <person name="Birren B."/>
        </authorList>
    </citation>
    <scope>NUCLEOTIDE SEQUENCE [LARGE SCALE GENOMIC DNA]</scope>
    <source>
        <strain evidence="2">race PST-78</strain>
    </source>
</reference>
<evidence type="ECO:0000313" key="2">
    <source>
        <dbReference type="Proteomes" id="UP000054564"/>
    </source>
</evidence>
<evidence type="ECO:0000313" key="1">
    <source>
        <dbReference type="EMBL" id="KNF05728.1"/>
    </source>
</evidence>
<evidence type="ECO:0008006" key="3">
    <source>
        <dbReference type="Google" id="ProtNLM"/>
    </source>
</evidence>
<organism evidence="1 2">
    <name type="scientific">Puccinia striiformis f. sp. tritici PST-78</name>
    <dbReference type="NCBI Taxonomy" id="1165861"/>
    <lineage>
        <taxon>Eukaryota</taxon>
        <taxon>Fungi</taxon>
        <taxon>Dikarya</taxon>
        <taxon>Basidiomycota</taxon>
        <taxon>Pucciniomycotina</taxon>
        <taxon>Pucciniomycetes</taxon>
        <taxon>Pucciniales</taxon>
        <taxon>Pucciniaceae</taxon>
        <taxon>Puccinia</taxon>
    </lineage>
</organism>
<dbReference type="EMBL" id="AJIL01000006">
    <property type="protein sequence ID" value="KNF05728.1"/>
    <property type="molecule type" value="Genomic_DNA"/>
</dbReference>
<dbReference type="InterPro" id="IPR052925">
    <property type="entry name" value="Phage_Integrase-like_Recomb"/>
</dbReference>
<gene>
    <name evidence="1" type="ORF">PSTG_01128</name>
</gene>
<dbReference type="OrthoDB" id="2794913at2759"/>
<protein>
    <recommendedName>
        <fullName evidence="3">Core-binding (CB) domain-containing protein</fullName>
    </recommendedName>
</protein>
<keyword evidence="2" id="KW-1185">Reference proteome</keyword>
<accession>A0A0L0W2G1</accession>
<dbReference type="PANTHER" id="PTHR34605">
    <property type="entry name" value="PHAGE_INTEGRASE DOMAIN-CONTAINING PROTEIN"/>
    <property type="match status" value="1"/>
</dbReference>
<sequence length="237" mass="26720">MYWPTVVTGIAHHNGATGCVGRPDVLGIHTGIIRKYSPDANPHANQDPVGRRCLHKFWHWSSCRQQVESIADERDMARWGEPKRNCLVGNGGNPHRVDHGHNCAVKKYLNFSAEKHPGKLKLPISSSDVEAFGMWAARNEYVTHAKKIDATSLRKYLIGLKAWHTFHAVQFPDSNKDRLNLLIKASAKADKLKMIVQKKPAVIPWHLVFLFNTLSKGTNFDRALADLVLVTFWGMAR</sequence>
<proteinExistence type="predicted"/>
<dbReference type="AlphaFoldDB" id="A0A0L0W2G1"/>
<comment type="caution">
    <text evidence="1">The sequence shown here is derived from an EMBL/GenBank/DDBJ whole genome shotgun (WGS) entry which is preliminary data.</text>
</comment>